<evidence type="ECO:0000313" key="4">
    <source>
        <dbReference type="EMBL" id="ORZ36393.1"/>
    </source>
</evidence>
<dbReference type="Proteomes" id="UP000193411">
    <property type="component" value="Unassembled WGS sequence"/>
</dbReference>
<feature type="transmembrane region" description="Helical" evidence="2">
    <location>
        <begin position="266"/>
        <end position="285"/>
    </location>
</feature>
<feature type="transmembrane region" description="Helical" evidence="2">
    <location>
        <begin position="297"/>
        <end position="316"/>
    </location>
</feature>
<keyword evidence="2" id="KW-1133">Transmembrane helix</keyword>
<dbReference type="STRING" id="765915.A0A1Y2HRQ6"/>
<feature type="domain" description="TmcB/TmcC TPR repeats" evidence="3">
    <location>
        <begin position="534"/>
        <end position="623"/>
    </location>
</feature>
<feature type="compositionally biased region" description="Polar residues" evidence="1">
    <location>
        <begin position="732"/>
        <end position="758"/>
    </location>
</feature>
<dbReference type="PANTHER" id="PTHR31600">
    <property type="entry name" value="TINY MACROCYSTS PROTEIN B-RELATED"/>
    <property type="match status" value="1"/>
</dbReference>
<keyword evidence="2" id="KW-0472">Membrane</keyword>
<feature type="region of interest" description="Disordered" evidence="1">
    <location>
        <begin position="706"/>
        <end position="758"/>
    </location>
</feature>
<evidence type="ECO:0000256" key="2">
    <source>
        <dbReference type="SAM" id="Phobius"/>
    </source>
</evidence>
<name>A0A1Y2HRQ6_9FUNG</name>
<sequence length="1218" mass="132881">MASPQSPIAPAPHPGPVGSPPTPSVGRAQSVTSGKRSDAIKAFLPSNALQKATFEIVYILSKDTDLPERLTWLFAVLEDAQMFVFAFNAGVHRQMPAYVETIVDVFGTPNDPAGFTVMNACCIAVVFLVILLTALAVGLAKVNRVPILLLRVLRLLFAVMINVLNVPLTTVLLMALHCPTEPDNSRPVWCWPGLDIATIVLNSVAIISFLPMLWVSAVMFIDANPASSSPMAKPDGQLELHGVILRLTLVALKVFITGNGHVGSEVLVYLLLATAGLLYLTHQLITTHPYFDPRMSMLRSGMHCGATFAIVTSLLLNLTVGVNSGDLWYLLIPAAVVGIVVGALLSHFSLKRLLHGTIRLSRKLKQAEAGVDSALMSAINGVGKHIQGLQEANASESGTKPHQRNTSTDTLNAFMERRPKERTHLFDSPRAVEICLRVLRDNPTPRQNMLALQLLEHGLAEFPRDPQLLLMASAYLQSYFGDDGERAAFQVMQILQSGKVTNPPLHIRFKIYCNERSTREMGKHVLDSATITILMRKVRKHHLLSMCLTRDAWEAIRTSASESTLAEVISKLAKHKSMAEECYRQLLSKSSRDKNLLRLYSQFAHFVLANTELAAEVLEHAEEGTFPGTIPFSILIELAETEQQTMITTANNAEAFMAMDQQRLKDAVSSPVPTTAATGQHRAFPAKHSGYTIPSDMDVIKAAPKLDQPSEECPPVISSQPIHVSPPAIRSMSISRPSRAPSQSDSIGSIDKSNLSMDANNSTQVKFMGRVVSKDSVGPLPSQPRSRRGSMFKDLIGGDTGSATGGGSSPNVAYPPTSIASIPHRNEVSNWVMGANIGNGSQTSGTSASRLLRKKQAARRRMAERVASPLGRLWLVAGFTVIFLGSVVYGYTLVNHLFQATRSFLVDEYNSARLARLQARAVAEDVRLMVHGNEIGSHQVWKEAYASAQEAVNDLVGVHIPALATYFQSDALTVKPKLTQSVFNSIPEFTWLTENMAQVFELLTELNYMIMEGYVTTLARDSAAIILTASASLLCLASGLGLIYVLVLKEYFMNESKVIKLLLAVPKRAASDIVTTLEAEIEGYLELFAGDSDGLDDDAEVRASTGSAGVATSGNNDRRGKVKRRQKYALMLMGFGVALAALTAGMYFFTMSRKVLANGNNCLTSVTGSETFAFTQMSYFRPLRQFQTQFFSGIFEAHFETLTLSRSPSQWIQKACLS</sequence>
<keyword evidence="2" id="KW-0812">Transmembrane</keyword>
<gene>
    <name evidence="4" type="ORF">BCR44DRAFT_1526172</name>
</gene>
<evidence type="ECO:0000313" key="5">
    <source>
        <dbReference type="Proteomes" id="UP000193411"/>
    </source>
</evidence>
<keyword evidence="5" id="KW-1185">Reference proteome</keyword>
<feature type="transmembrane region" description="Helical" evidence="2">
    <location>
        <begin position="152"/>
        <end position="176"/>
    </location>
</feature>
<feature type="region of interest" description="Disordered" evidence="1">
    <location>
        <begin position="773"/>
        <end position="810"/>
    </location>
</feature>
<feature type="compositionally biased region" description="Gly residues" evidence="1">
    <location>
        <begin position="798"/>
        <end position="808"/>
    </location>
</feature>
<feature type="transmembrane region" description="Helical" evidence="2">
    <location>
        <begin position="1023"/>
        <end position="1047"/>
    </location>
</feature>
<dbReference type="InterPro" id="IPR057352">
    <property type="entry name" value="TPR_TmcB/C"/>
</dbReference>
<feature type="transmembrane region" description="Helical" evidence="2">
    <location>
        <begin position="328"/>
        <end position="350"/>
    </location>
</feature>
<feature type="transmembrane region" description="Helical" evidence="2">
    <location>
        <begin position="1128"/>
        <end position="1149"/>
    </location>
</feature>
<organism evidence="4 5">
    <name type="scientific">Catenaria anguillulae PL171</name>
    <dbReference type="NCBI Taxonomy" id="765915"/>
    <lineage>
        <taxon>Eukaryota</taxon>
        <taxon>Fungi</taxon>
        <taxon>Fungi incertae sedis</taxon>
        <taxon>Blastocladiomycota</taxon>
        <taxon>Blastocladiomycetes</taxon>
        <taxon>Blastocladiales</taxon>
        <taxon>Catenariaceae</taxon>
        <taxon>Catenaria</taxon>
    </lineage>
</organism>
<dbReference type="PANTHER" id="PTHR31600:SF2">
    <property type="entry name" value="GAMETE ENRICHED GENE 10 PROTEIN-RELATED"/>
    <property type="match status" value="1"/>
</dbReference>
<evidence type="ECO:0000259" key="3">
    <source>
        <dbReference type="Pfam" id="PF25474"/>
    </source>
</evidence>
<feature type="transmembrane region" description="Helical" evidence="2">
    <location>
        <begin position="117"/>
        <end position="140"/>
    </location>
</feature>
<comment type="caution">
    <text evidence="4">The sequence shown here is derived from an EMBL/GenBank/DDBJ whole genome shotgun (WGS) entry which is preliminary data.</text>
</comment>
<accession>A0A1Y2HRQ6</accession>
<proteinExistence type="predicted"/>
<dbReference type="AlphaFoldDB" id="A0A1Y2HRQ6"/>
<dbReference type="Pfam" id="PF25474">
    <property type="entry name" value="TPR_TmcB"/>
    <property type="match status" value="1"/>
</dbReference>
<reference evidence="4 5" key="1">
    <citation type="submission" date="2016-07" db="EMBL/GenBank/DDBJ databases">
        <title>Pervasive Adenine N6-methylation of Active Genes in Fungi.</title>
        <authorList>
            <consortium name="DOE Joint Genome Institute"/>
            <person name="Mondo S.J."/>
            <person name="Dannebaum R.O."/>
            <person name="Kuo R.C."/>
            <person name="Labutti K."/>
            <person name="Haridas S."/>
            <person name="Kuo A."/>
            <person name="Salamov A."/>
            <person name="Ahrendt S.R."/>
            <person name="Lipzen A."/>
            <person name="Sullivan W."/>
            <person name="Andreopoulos W.B."/>
            <person name="Clum A."/>
            <person name="Lindquist E."/>
            <person name="Daum C."/>
            <person name="Ramamoorthy G.K."/>
            <person name="Gryganskyi A."/>
            <person name="Culley D."/>
            <person name="Magnuson J.K."/>
            <person name="James T.Y."/>
            <person name="O'Malley M.A."/>
            <person name="Stajich J.E."/>
            <person name="Spatafora J.W."/>
            <person name="Visel A."/>
            <person name="Grigoriev I.V."/>
        </authorList>
    </citation>
    <scope>NUCLEOTIDE SEQUENCE [LARGE SCALE GENOMIC DNA]</scope>
    <source>
        <strain evidence="4 5">PL171</strain>
    </source>
</reference>
<evidence type="ECO:0000256" key="1">
    <source>
        <dbReference type="SAM" id="MobiDB-lite"/>
    </source>
</evidence>
<dbReference type="EMBL" id="MCFL01000017">
    <property type="protein sequence ID" value="ORZ36393.1"/>
    <property type="molecule type" value="Genomic_DNA"/>
</dbReference>
<dbReference type="InterPro" id="IPR052994">
    <property type="entry name" value="Tiny_macrocysts_regulators"/>
</dbReference>
<feature type="region of interest" description="Disordered" evidence="1">
    <location>
        <begin position="1"/>
        <end position="31"/>
    </location>
</feature>
<feature type="compositionally biased region" description="Pro residues" evidence="1">
    <location>
        <begin position="7"/>
        <end position="23"/>
    </location>
</feature>
<dbReference type="OrthoDB" id="2156462at2759"/>
<protein>
    <recommendedName>
        <fullName evidence="3">TmcB/TmcC TPR repeats domain-containing protein</fullName>
    </recommendedName>
</protein>
<feature type="transmembrane region" description="Helical" evidence="2">
    <location>
        <begin position="196"/>
        <end position="221"/>
    </location>
</feature>